<keyword evidence="2" id="KW-0472">Membrane</keyword>
<feature type="transmembrane region" description="Helical" evidence="2">
    <location>
        <begin position="27"/>
        <end position="44"/>
    </location>
</feature>
<name>A0AB34IWI8_PRYPA</name>
<dbReference type="InterPro" id="IPR002123">
    <property type="entry name" value="Plipid/glycerol_acylTrfase"/>
</dbReference>
<feature type="transmembrane region" description="Helical" evidence="2">
    <location>
        <begin position="488"/>
        <end position="512"/>
    </location>
</feature>
<dbReference type="PANTHER" id="PTHR31605:SF0">
    <property type="entry name" value="GLYCEROL-3-PHOSPHATE O-ACYLTRANSFERASE 1"/>
    <property type="match status" value="1"/>
</dbReference>
<comment type="caution">
    <text evidence="4">The sequence shown here is derived from an EMBL/GenBank/DDBJ whole genome shotgun (WGS) entry which is preliminary data.</text>
</comment>
<feature type="transmembrane region" description="Helical" evidence="2">
    <location>
        <begin position="430"/>
        <end position="457"/>
    </location>
</feature>
<dbReference type="EMBL" id="JBGBPQ010000016">
    <property type="protein sequence ID" value="KAL1508277.1"/>
    <property type="molecule type" value="Genomic_DNA"/>
</dbReference>
<dbReference type="Proteomes" id="UP001515480">
    <property type="component" value="Unassembled WGS sequence"/>
</dbReference>
<organism evidence="4 5">
    <name type="scientific">Prymnesium parvum</name>
    <name type="common">Toxic golden alga</name>
    <dbReference type="NCBI Taxonomy" id="97485"/>
    <lineage>
        <taxon>Eukaryota</taxon>
        <taxon>Haptista</taxon>
        <taxon>Haptophyta</taxon>
        <taxon>Prymnesiophyceae</taxon>
        <taxon>Prymnesiales</taxon>
        <taxon>Prymnesiaceae</taxon>
        <taxon>Prymnesium</taxon>
    </lineage>
</organism>
<keyword evidence="2" id="KW-1133">Transmembrane helix</keyword>
<accession>A0AB34IWI8</accession>
<evidence type="ECO:0000313" key="5">
    <source>
        <dbReference type="Proteomes" id="UP001515480"/>
    </source>
</evidence>
<protein>
    <recommendedName>
        <fullName evidence="3">Phospholipid/glycerol acyltransferase domain-containing protein</fullName>
    </recommendedName>
</protein>
<keyword evidence="2" id="KW-0812">Transmembrane</keyword>
<evidence type="ECO:0000259" key="3">
    <source>
        <dbReference type="SMART" id="SM00563"/>
    </source>
</evidence>
<dbReference type="GO" id="GO:0016287">
    <property type="term" value="F:glycerone-phosphate O-acyltransferase activity"/>
    <property type="evidence" value="ECO:0007669"/>
    <property type="project" value="TreeGrafter"/>
</dbReference>
<sequence>MESYRFGWLLWLAVAAASCLPPLGLSPFATLAVAAAFVAAWVFLNVRPKRLLTACVYMVLDIFFREISARNHFKVPPEGAPCIFVCAPHANQFLDPFVVQYAVGRADLCFLAAAKTMRRRFIGAMARIVESVPVERAQDLVFKGMGEVWLSPEDRQTLLGRGTKFCTQLKPGDTVTFGGQSLVVGAIASDESLTLKKSAEQQASGWSSFKVTPRVDQSAMFTAVSEALFAGKAIGIFPEGGSHDQPNLLPLKAGIAIMAISTLASRPDLPLSIVPVGLNYFSGHRFRSRVFVDIGEPFQVPPELVAHYAVDKHDATARLMAMVEDALKALTVAAPDYDTLQFFWTLRRLTKSSAHGQLTLAQQVEFTRRFSVDYESVLPDGTKWKDTHEVRRVRTMCNEYNARLKAFGLRDYQVIKVLSSPSLSKAGLLLGWRVMLLVVYVACLLPMGILCLPLTIITRTVAHCKAKQAVLSSSVKIRGHDVSATWKLLVAIVLAPTMWLLYTAAAASLAAAHLSRPWTVEVPLLVFFFWPVVGYGAILAGERVIFLSRSLPPLLMLLLRPSYAQELLELREGLVLAMQGLVDDNGWRVVGEPTRPAAEPTADPSVDIDELERIHAEAATPRPSMVHRSMSVGERRSTV</sequence>
<keyword evidence="5" id="KW-1185">Reference proteome</keyword>
<dbReference type="GO" id="GO:0004366">
    <property type="term" value="F:glycerol-3-phosphate O-acyltransferase activity"/>
    <property type="evidence" value="ECO:0007669"/>
    <property type="project" value="TreeGrafter"/>
</dbReference>
<feature type="region of interest" description="Disordered" evidence="1">
    <location>
        <begin position="615"/>
        <end position="639"/>
    </location>
</feature>
<dbReference type="SMART" id="SM00563">
    <property type="entry name" value="PlsC"/>
    <property type="match status" value="1"/>
</dbReference>
<dbReference type="AlphaFoldDB" id="A0AB34IWI8"/>
<proteinExistence type="predicted"/>
<feature type="domain" description="Phospholipid/glycerol acyltransferase" evidence="3">
    <location>
        <begin position="83"/>
        <end position="281"/>
    </location>
</feature>
<dbReference type="Pfam" id="PF01553">
    <property type="entry name" value="Acyltransferase"/>
    <property type="match status" value="1"/>
</dbReference>
<dbReference type="GO" id="GO:0008654">
    <property type="term" value="P:phospholipid biosynthetic process"/>
    <property type="evidence" value="ECO:0007669"/>
    <property type="project" value="TreeGrafter"/>
</dbReference>
<reference evidence="4 5" key="1">
    <citation type="journal article" date="2024" name="Science">
        <title>Giant polyketide synthase enzymes in the biosynthesis of giant marine polyether toxins.</title>
        <authorList>
            <person name="Fallon T.R."/>
            <person name="Shende V.V."/>
            <person name="Wierzbicki I.H."/>
            <person name="Pendleton A.L."/>
            <person name="Watervoot N.F."/>
            <person name="Auber R.P."/>
            <person name="Gonzalez D.J."/>
            <person name="Wisecaver J.H."/>
            <person name="Moore B.S."/>
        </authorList>
    </citation>
    <scope>NUCLEOTIDE SEQUENCE [LARGE SCALE GENOMIC DNA]</scope>
    <source>
        <strain evidence="4 5">12B1</strain>
    </source>
</reference>
<dbReference type="InterPro" id="IPR052744">
    <property type="entry name" value="GPAT/DAPAT"/>
</dbReference>
<dbReference type="SUPFAM" id="SSF69593">
    <property type="entry name" value="Glycerol-3-phosphate (1)-acyltransferase"/>
    <property type="match status" value="2"/>
</dbReference>
<evidence type="ECO:0000256" key="1">
    <source>
        <dbReference type="SAM" id="MobiDB-lite"/>
    </source>
</evidence>
<evidence type="ECO:0000313" key="4">
    <source>
        <dbReference type="EMBL" id="KAL1508277.1"/>
    </source>
</evidence>
<dbReference type="PANTHER" id="PTHR31605">
    <property type="entry name" value="GLYCEROL-3-PHOSPHATE O-ACYLTRANSFERASE 1"/>
    <property type="match status" value="1"/>
</dbReference>
<gene>
    <name evidence="4" type="ORF">AB1Y20_004392</name>
</gene>
<feature type="transmembrane region" description="Helical" evidence="2">
    <location>
        <begin position="524"/>
        <end position="546"/>
    </location>
</feature>
<dbReference type="PROSITE" id="PS51257">
    <property type="entry name" value="PROKAR_LIPOPROTEIN"/>
    <property type="match status" value="1"/>
</dbReference>
<evidence type="ECO:0000256" key="2">
    <source>
        <dbReference type="SAM" id="Phobius"/>
    </source>
</evidence>